<protein>
    <submittedName>
        <fullName evidence="3">Uncharacterized protein</fullName>
    </submittedName>
</protein>
<sequence length="70" mass="7843">MSKIVIVFLLFAILIADNSAREIQRTKRQPQGGQTGQRPEDDIDSRDRMIQILPPRRGPMVAQTRAGGAR</sequence>
<keyword evidence="4" id="KW-1185">Reference proteome</keyword>
<organism evidence="3 4">
    <name type="scientific">Cylicocyclus nassatus</name>
    <name type="common">Nematode worm</name>
    <dbReference type="NCBI Taxonomy" id="53992"/>
    <lineage>
        <taxon>Eukaryota</taxon>
        <taxon>Metazoa</taxon>
        <taxon>Ecdysozoa</taxon>
        <taxon>Nematoda</taxon>
        <taxon>Chromadorea</taxon>
        <taxon>Rhabditida</taxon>
        <taxon>Rhabditina</taxon>
        <taxon>Rhabditomorpha</taxon>
        <taxon>Strongyloidea</taxon>
        <taxon>Strongylidae</taxon>
        <taxon>Cylicocyclus</taxon>
    </lineage>
</organism>
<accession>A0AA36DV49</accession>
<evidence type="ECO:0000313" key="3">
    <source>
        <dbReference type="EMBL" id="CAJ0593250.1"/>
    </source>
</evidence>
<dbReference type="AlphaFoldDB" id="A0AA36DV49"/>
<dbReference type="Proteomes" id="UP001176961">
    <property type="component" value="Unassembled WGS sequence"/>
</dbReference>
<feature type="signal peptide" evidence="2">
    <location>
        <begin position="1"/>
        <end position="20"/>
    </location>
</feature>
<gene>
    <name evidence="3" type="ORF">CYNAS_LOCUS5233</name>
</gene>
<feature type="chain" id="PRO_5041371241" evidence="2">
    <location>
        <begin position="21"/>
        <end position="70"/>
    </location>
</feature>
<dbReference type="EMBL" id="CATQJL010000112">
    <property type="protein sequence ID" value="CAJ0593250.1"/>
    <property type="molecule type" value="Genomic_DNA"/>
</dbReference>
<evidence type="ECO:0000256" key="2">
    <source>
        <dbReference type="SAM" id="SignalP"/>
    </source>
</evidence>
<name>A0AA36DV49_CYLNA</name>
<evidence type="ECO:0000256" key="1">
    <source>
        <dbReference type="SAM" id="MobiDB-lite"/>
    </source>
</evidence>
<comment type="caution">
    <text evidence="3">The sequence shown here is derived from an EMBL/GenBank/DDBJ whole genome shotgun (WGS) entry which is preliminary data.</text>
</comment>
<keyword evidence="2" id="KW-0732">Signal</keyword>
<proteinExistence type="predicted"/>
<evidence type="ECO:0000313" key="4">
    <source>
        <dbReference type="Proteomes" id="UP001176961"/>
    </source>
</evidence>
<feature type="region of interest" description="Disordered" evidence="1">
    <location>
        <begin position="21"/>
        <end position="70"/>
    </location>
</feature>
<reference evidence="3" key="1">
    <citation type="submission" date="2023-07" db="EMBL/GenBank/DDBJ databases">
        <authorList>
            <consortium name="CYATHOMIX"/>
        </authorList>
    </citation>
    <scope>NUCLEOTIDE SEQUENCE</scope>
    <source>
        <strain evidence="3">N/A</strain>
    </source>
</reference>